<comment type="caution">
    <text evidence="2">The sequence shown here is derived from an EMBL/GenBank/DDBJ whole genome shotgun (WGS) entry which is preliminary data.</text>
</comment>
<keyword evidence="1" id="KW-0812">Transmembrane</keyword>
<keyword evidence="1" id="KW-0472">Membrane</keyword>
<feature type="transmembrane region" description="Helical" evidence="1">
    <location>
        <begin position="503"/>
        <end position="528"/>
    </location>
</feature>
<dbReference type="InterPro" id="IPR025686">
    <property type="entry name" value="Glucos_trans_II"/>
</dbReference>
<keyword evidence="1" id="KW-1133">Transmembrane helix</keyword>
<feature type="transmembrane region" description="Helical" evidence="1">
    <location>
        <begin position="336"/>
        <end position="352"/>
    </location>
</feature>
<feature type="transmembrane region" description="Helical" evidence="1">
    <location>
        <begin position="306"/>
        <end position="324"/>
    </location>
</feature>
<dbReference type="EMBL" id="FNHM01000002">
    <property type="protein sequence ID" value="SDM37720.1"/>
    <property type="molecule type" value="Genomic_DNA"/>
</dbReference>
<feature type="transmembrane region" description="Helical" evidence="1">
    <location>
        <begin position="190"/>
        <end position="211"/>
    </location>
</feature>
<sequence length="739" mass="82144">MKSGAQQRIGENHEKSRDKERILRSAKKYRIQSRIEIMLNNKLNAVLLKIVIFLLLLGGVWLSPLCAPTLKLVVLSDTASQSQLYTSQNAIFSEEHSETQPLPAGKTELRFGLANAVSPARWDPAQSSANIKVSSISITIAGIALPDANISIQPANQITSLVKSTDGYVISIPSDANDPQTSIQFNDSNIVTVKIIVCIVIACLMSLIIFFQKIISAAINKYLLSATHQVARFKTHCIKHRFSKKEFFILFLVATVLNSYFITNLSLSIDDEMGALRTDPEIWISQGRWAVYLIERFLLPLPAIPFIPYLILDVALALSYMLLVRAHGAMPSWKSYIAFPVFCSFPTWWLIGEFSSNVPAVALGLFLTATSAYLSAPSLNLETSKKSKFKTLAICLMLATAISCYQSLILFYLSVGLGVLLIGAISTTNNMTYWILRGGLRYLFLGIGGMISYFLLNKIFQDISGSYSAYLSGFVKLDQFIDHPLAASLQIFDEAKSLYFGSAYYFGTSIGLAPYILLGSTLTVLITAYRKNKILSALVWALALTTPFLLHFLAGAGGMPMRTMISLAYVAWLMVFILLTATRAFSPIIFAPIALIYIIQLLDVNSQYIASATLTQKHDELLAADIYRRVGEIDKSFDRTKPVKIDFYGHKKFETVYAKAWSSTTQASFFDWDNGNILRILTYMKILGYPNLYAVDKDAARALTPVFMTMPVWPALGSVIKVDDTYLVRLSKDADPTHY</sequence>
<dbReference type="Pfam" id="PF14264">
    <property type="entry name" value="Glucos_trans_II"/>
    <property type="match status" value="1"/>
</dbReference>
<feature type="transmembrane region" description="Helical" evidence="1">
    <location>
        <begin position="534"/>
        <end position="554"/>
    </location>
</feature>
<evidence type="ECO:0000313" key="2">
    <source>
        <dbReference type="EMBL" id="SDM37720.1"/>
    </source>
</evidence>
<keyword evidence="2" id="KW-0808">Transferase</keyword>
<proteinExistence type="predicted"/>
<evidence type="ECO:0000313" key="3">
    <source>
        <dbReference type="Proteomes" id="UP000183853"/>
    </source>
</evidence>
<dbReference type="AlphaFoldDB" id="A0AB37ZHV3"/>
<dbReference type="Proteomes" id="UP000183853">
    <property type="component" value="Unassembled WGS sequence"/>
</dbReference>
<feature type="transmembrane region" description="Helical" evidence="1">
    <location>
        <begin position="247"/>
        <end position="267"/>
    </location>
</feature>
<feature type="transmembrane region" description="Helical" evidence="1">
    <location>
        <begin position="391"/>
        <end position="422"/>
    </location>
</feature>
<reference evidence="2 3" key="1">
    <citation type="submission" date="2016-10" db="EMBL/GenBank/DDBJ databases">
        <authorList>
            <person name="Varghese N."/>
            <person name="Submissions S."/>
        </authorList>
    </citation>
    <scope>NUCLEOTIDE SEQUENCE [LARGE SCALE GENOMIC DNA]</scope>
    <source>
        <strain evidence="2 3">BS2122</strain>
    </source>
</reference>
<dbReference type="GO" id="GO:0016740">
    <property type="term" value="F:transferase activity"/>
    <property type="evidence" value="ECO:0007669"/>
    <property type="project" value="UniProtKB-KW"/>
</dbReference>
<gene>
    <name evidence="2" type="ORF">SAMN05444505_102544</name>
</gene>
<feature type="transmembrane region" description="Helical" evidence="1">
    <location>
        <begin position="566"/>
        <end position="599"/>
    </location>
</feature>
<feature type="transmembrane region" description="Helical" evidence="1">
    <location>
        <begin position="358"/>
        <end position="379"/>
    </location>
</feature>
<accession>A0AB37ZHV3</accession>
<organism evidence="2 3">
    <name type="scientific">Pseudomonas syringae</name>
    <dbReference type="NCBI Taxonomy" id="317"/>
    <lineage>
        <taxon>Bacteria</taxon>
        <taxon>Pseudomonadati</taxon>
        <taxon>Pseudomonadota</taxon>
        <taxon>Gammaproteobacteria</taxon>
        <taxon>Pseudomonadales</taxon>
        <taxon>Pseudomonadaceae</taxon>
        <taxon>Pseudomonas</taxon>
    </lineage>
</organism>
<feature type="transmembrane region" description="Helical" evidence="1">
    <location>
        <begin position="434"/>
        <end position="456"/>
    </location>
</feature>
<evidence type="ECO:0000256" key="1">
    <source>
        <dbReference type="SAM" id="Phobius"/>
    </source>
</evidence>
<name>A0AB37ZHV3_PSESX</name>
<protein>
    <submittedName>
        <fullName evidence="2">Glucosyl transferase GtrII</fullName>
    </submittedName>
</protein>
<feature type="transmembrane region" description="Helical" evidence="1">
    <location>
        <begin position="43"/>
        <end position="62"/>
    </location>
</feature>